<accession>A0A3D8IEV1</accession>
<name>A0A3D8IEV1_9HELI</name>
<comment type="caution">
    <text evidence="1">The sequence shown here is derived from an EMBL/GenBank/DDBJ whole genome shotgun (WGS) entry which is preliminary data.</text>
</comment>
<sequence>MRWIVSGVGLLFLIAGYFYFSTSYNLSREAKREFNKGNFESSYQLATQALDIDPYNRSALSIFSQSKQRLNLQKFLQKTKHNYEQALEILKQSNVSPQEFLQLRWIVEEFEKDYRAVLILNNPNESEEMQLKQYKDWFLQLQNRLKEAQQSLQKIQNQAK</sequence>
<dbReference type="OrthoDB" id="5324425at2"/>
<reference evidence="1 2" key="1">
    <citation type="submission" date="2018-04" db="EMBL/GenBank/DDBJ databases">
        <title>Novel Campyloabacter and Helicobacter Species and Strains.</title>
        <authorList>
            <person name="Mannion A.J."/>
            <person name="Shen Z."/>
            <person name="Fox J.G."/>
        </authorList>
    </citation>
    <scope>NUCLEOTIDE SEQUENCE [LARGE SCALE GENOMIC DNA]</scope>
    <source>
        <strain evidence="1 2">MIT 99-5101</strain>
    </source>
</reference>
<dbReference type="GeneID" id="82535139"/>
<keyword evidence="2" id="KW-1185">Reference proteome</keyword>
<protein>
    <recommendedName>
        <fullName evidence="3">Tetratricopeptide repeat protein</fullName>
    </recommendedName>
</protein>
<evidence type="ECO:0000313" key="1">
    <source>
        <dbReference type="EMBL" id="RDU63699.1"/>
    </source>
</evidence>
<dbReference type="EMBL" id="NXLS01000002">
    <property type="protein sequence ID" value="RDU63699.1"/>
    <property type="molecule type" value="Genomic_DNA"/>
</dbReference>
<evidence type="ECO:0008006" key="3">
    <source>
        <dbReference type="Google" id="ProtNLM"/>
    </source>
</evidence>
<gene>
    <name evidence="1" type="ORF">CQA43_02420</name>
</gene>
<evidence type="ECO:0000313" key="2">
    <source>
        <dbReference type="Proteomes" id="UP000256650"/>
    </source>
</evidence>
<dbReference type="Proteomes" id="UP000256650">
    <property type="component" value="Unassembled WGS sequence"/>
</dbReference>
<dbReference type="AlphaFoldDB" id="A0A3D8IEV1"/>
<organism evidence="1 2">
    <name type="scientific">Helicobacter ganmani</name>
    <dbReference type="NCBI Taxonomy" id="60246"/>
    <lineage>
        <taxon>Bacteria</taxon>
        <taxon>Pseudomonadati</taxon>
        <taxon>Campylobacterota</taxon>
        <taxon>Epsilonproteobacteria</taxon>
        <taxon>Campylobacterales</taxon>
        <taxon>Helicobacteraceae</taxon>
        <taxon>Helicobacter</taxon>
    </lineage>
</organism>
<dbReference type="RefSeq" id="WP_115551030.1">
    <property type="nucleotide sequence ID" value="NZ_CAONBV010000096.1"/>
</dbReference>
<proteinExistence type="predicted"/>